<sequence length="341" mass="38280">MCISSKTPRIAAVPDLTTSYLALYLKLISSSHQSHYYLLSAKHSNMDQSQQDMAPPPYSPIESAAPDDSLIGRLENVVDATIDTDTDEVRSYLVKQLKNFLLFVLSVDYQCNTSTSLSYIDRQHFGDINHALLRLRTVGNHQPFTPEERAEFCAGMGTFLEEPCKALAIPTEHVAKTILDYFKYQNHKGAYQGSTHELYRLCGADALAQKILRDTQVLIPRLASSSDMADELCDALDRVSNKYFYRVAAPESSIMASGKDKGCTVVQTVTYTLSESGEAYEAARTEVKRRQQRGLSSKHWASRLTACLKRTANSQSRQREDGPRQDSQEAELHIPDFYEMV</sequence>
<dbReference type="AlphaFoldDB" id="A0AAN7W2D9"/>
<feature type="compositionally biased region" description="Basic and acidic residues" evidence="1">
    <location>
        <begin position="317"/>
        <end position="331"/>
    </location>
</feature>
<protein>
    <submittedName>
        <fullName evidence="2">Uncharacterized protein</fullName>
    </submittedName>
</protein>
<reference evidence="2" key="1">
    <citation type="submission" date="2023-08" db="EMBL/GenBank/DDBJ databases">
        <title>Black Yeasts Isolated from many extreme environments.</title>
        <authorList>
            <person name="Coleine C."/>
            <person name="Stajich J.E."/>
            <person name="Selbmann L."/>
        </authorList>
    </citation>
    <scope>NUCLEOTIDE SEQUENCE</scope>
    <source>
        <strain evidence="2">CCFEE 5810</strain>
    </source>
</reference>
<accession>A0AAN7W2D9</accession>
<dbReference type="EMBL" id="JAVRQU010000012">
    <property type="protein sequence ID" value="KAK5696594.1"/>
    <property type="molecule type" value="Genomic_DNA"/>
</dbReference>
<feature type="region of interest" description="Disordered" evidence="1">
    <location>
        <begin position="311"/>
        <end position="331"/>
    </location>
</feature>
<evidence type="ECO:0000313" key="3">
    <source>
        <dbReference type="Proteomes" id="UP001310594"/>
    </source>
</evidence>
<dbReference type="Proteomes" id="UP001310594">
    <property type="component" value="Unassembled WGS sequence"/>
</dbReference>
<evidence type="ECO:0000256" key="1">
    <source>
        <dbReference type="SAM" id="MobiDB-lite"/>
    </source>
</evidence>
<organism evidence="2 3">
    <name type="scientific">Elasticomyces elasticus</name>
    <dbReference type="NCBI Taxonomy" id="574655"/>
    <lineage>
        <taxon>Eukaryota</taxon>
        <taxon>Fungi</taxon>
        <taxon>Dikarya</taxon>
        <taxon>Ascomycota</taxon>
        <taxon>Pezizomycotina</taxon>
        <taxon>Dothideomycetes</taxon>
        <taxon>Dothideomycetidae</taxon>
        <taxon>Mycosphaerellales</taxon>
        <taxon>Teratosphaeriaceae</taxon>
        <taxon>Elasticomyces</taxon>
    </lineage>
</organism>
<name>A0AAN7W2D9_9PEZI</name>
<gene>
    <name evidence="2" type="ORF">LTR97_007897</name>
</gene>
<proteinExistence type="predicted"/>
<evidence type="ECO:0000313" key="2">
    <source>
        <dbReference type="EMBL" id="KAK5696594.1"/>
    </source>
</evidence>
<comment type="caution">
    <text evidence="2">The sequence shown here is derived from an EMBL/GenBank/DDBJ whole genome shotgun (WGS) entry which is preliminary data.</text>
</comment>